<dbReference type="AlphaFoldDB" id="A0A543PZH8"/>
<keyword evidence="4" id="KW-0479">Metal-binding</keyword>
<feature type="region of interest" description="Disordered" evidence="12">
    <location>
        <begin position="469"/>
        <end position="488"/>
    </location>
</feature>
<dbReference type="InterPro" id="IPR011059">
    <property type="entry name" value="Metal-dep_hydrolase_composite"/>
</dbReference>
<dbReference type="GO" id="GO:0046872">
    <property type="term" value="F:metal ion binding"/>
    <property type="evidence" value="ECO:0007669"/>
    <property type="project" value="UniProtKB-KW"/>
</dbReference>
<dbReference type="SUPFAM" id="SSF51338">
    <property type="entry name" value="Composite domain of metallo-dependent hydrolases"/>
    <property type="match status" value="2"/>
</dbReference>
<evidence type="ECO:0000256" key="7">
    <source>
        <dbReference type="ARBA" id="ARBA00036696"/>
    </source>
</evidence>
<keyword evidence="6" id="KW-0862">Zinc</keyword>
<dbReference type="SUPFAM" id="SSF51556">
    <property type="entry name" value="Metallo-dependent hydrolases"/>
    <property type="match status" value="1"/>
</dbReference>
<proteinExistence type="inferred from homology"/>
<dbReference type="FunFam" id="3.20.20.140:FF:000001">
    <property type="entry name" value="Dihydropyrimidinase like 3"/>
    <property type="match status" value="1"/>
</dbReference>
<feature type="modified residue" description="N6-carboxylysine" evidence="11">
    <location>
        <position position="150"/>
    </location>
</feature>
<evidence type="ECO:0000256" key="11">
    <source>
        <dbReference type="PIRSR" id="PIRSR611778-50"/>
    </source>
</evidence>
<evidence type="ECO:0000256" key="8">
    <source>
        <dbReference type="ARBA" id="ARBA00039113"/>
    </source>
</evidence>
<evidence type="ECO:0000313" key="15">
    <source>
        <dbReference type="Proteomes" id="UP000315403"/>
    </source>
</evidence>
<evidence type="ECO:0000256" key="3">
    <source>
        <dbReference type="ARBA" id="ARBA00011881"/>
    </source>
</evidence>
<sequence>MSVLIRNGTVVNADRSFNADIYCEDGRIVAVEPGLTAPLGAEQIDASGCLVMPGGIDPHTHMQLPFMGTVASEDFYSGTAAALAGGTTMIIDFVIPSPGERLLTAYHKWRDWAEKSCADYSFHVAVTWWDDSVYEDMGTLVRDWGVNSFKHFMAYKGAIMADDGVLTQSFPRALELGALPTVHAENGELVDYLQKLLLKKGIVGPEGHPQSRPPKVEGEAAQRVIQIAGILGVPVYLVHNSAIESIDAITEARRRGQRVFGECLAQHLLIDESVYFDKDWGRAAAHVMSPPFRPRAHQEALWDALSGGILQTTATDHCCFCGDQKAMGQDNFARIPNGTAGVEDRMAVLWHHGVNMGRLTANEFVALTSSNAAKIFNIYPRKGVIQVGSDADLVIWDPQLTRVISVENQHQQVDFNVFEGMRVSGGPAYTISRGKVVYAQGNLQAQRGAGEYVFRPAFPAFMRAQQEQNRRQPYQAVERGHTGIREWH</sequence>
<dbReference type="GO" id="GO:0005829">
    <property type="term" value="C:cytosol"/>
    <property type="evidence" value="ECO:0007669"/>
    <property type="project" value="TreeGrafter"/>
</dbReference>
<evidence type="ECO:0000256" key="4">
    <source>
        <dbReference type="ARBA" id="ARBA00022723"/>
    </source>
</evidence>
<dbReference type="EC" id="3.5.2.2" evidence="8"/>
<keyword evidence="5 14" id="KW-0378">Hydrolase</keyword>
<dbReference type="PANTHER" id="PTHR11647:SF1">
    <property type="entry name" value="COLLAPSIN RESPONSE MEDIATOR PROTEIN"/>
    <property type="match status" value="1"/>
</dbReference>
<dbReference type="GO" id="GO:0004157">
    <property type="term" value="F:dihydropyrimidinase activity"/>
    <property type="evidence" value="ECO:0007669"/>
    <property type="project" value="UniProtKB-EC"/>
</dbReference>
<dbReference type="InterPro" id="IPR050378">
    <property type="entry name" value="Metallo-dep_Hydrolases_sf"/>
</dbReference>
<feature type="compositionally biased region" description="Basic and acidic residues" evidence="12">
    <location>
        <begin position="478"/>
        <end position="488"/>
    </location>
</feature>
<feature type="domain" description="Amidohydrolase-related" evidence="13">
    <location>
        <begin position="50"/>
        <end position="437"/>
    </location>
</feature>
<evidence type="ECO:0000256" key="5">
    <source>
        <dbReference type="ARBA" id="ARBA00022801"/>
    </source>
</evidence>
<comment type="cofactor">
    <cofactor evidence="1">
        <name>Zn(2+)</name>
        <dbReference type="ChEBI" id="CHEBI:29105"/>
    </cofactor>
</comment>
<dbReference type="InterPro" id="IPR032466">
    <property type="entry name" value="Metal_Hydrolase"/>
</dbReference>
<evidence type="ECO:0000256" key="10">
    <source>
        <dbReference type="ARBA" id="ARBA00074385"/>
    </source>
</evidence>
<name>A0A543PZH8_ACITH</name>
<evidence type="ECO:0000256" key="6">
    <source>
        <dbReference type="ARBA" id="ARBA00022833"/>
    </source>
</evidence>
<comment type="PTM">
    <text evidence="11">Carbamylation allows a single lysine to coordinate two divalent metal cations.</text>
</comment>
<evidence type="ECO:0000256" key="9">
    <source>
        <dbReference type="ARBA" id="ARBA00054448"/>
    </source>
</evidence>
<dbReference type="Proteomes" id="UP000315403">
    <property type="component" value="Unassembled WGS sequence"/>
</dbReference>
<gene>
    <name evidence="14" type="primary">dht</name>
    <name evidence="14" type="ORF">DLNHIDIE_03138</name>
</gene>
<comment type="caution">
    <text evidence="14">The sequence shown here is derived from an EMBL/GenBank/DDBJ whole genome shotgun (WGS) entry which is preliminary data.</text>
</comment>
<comment type="function">
    <text evidence="9">Catalyzes the hydrolysis of dihydropyrimidines and of the structurally related DL-5-mono-substituted hydantoins, to produce N-carbamoyl-D-amino acids.</text>
</comment>
<comment type="similarity">
    <text evidence="2">Belongs to the metallo-dependent hydrolases superfamily. Hydantoinase/dihydropyrimidinase family.</text>
</comment>
<dbReference type="InterPro" id="IPR011778">
    <property type="entry name" value="Hydantoinase/dihydroPyrase"/>
</dbReference>
<organism evidence="14 15">
    <name type="scientific">Acidithiobacillus thiooxidans ATCC 19377</name>
    <dbReference type="NCBI Taxonomy" id="637390"/>
    <lineage>
        <taxon>Bacteria</taxon>
        <taxon>Pseudomonadati</taxon>
        <taxon>Pseudomonadota</taxon>
        <taxon>Acidithiobacillia</taxon>
        <taxon>Acidithiobacillales</taxon>
        <taxon>Acidithiobacillaceae</taxon>
        <taxon>Acidithiobacillus</taxon>
    </lineage>
</organism>
<dbReference type="PANTHER" id="PTHR11647">
    <property type="entry name" value="HYDRANTOINASE/DIHYDROPYRIMIDINASE FAMILY MEMBER"/>
    <property type="match status" value="1"/>
</dbReference>
<dbReference type="RefSeq" id="WP_142089811.1">
    <property type="nucleotide sequence ID" value="NZ_SZUV01000004.1"/>
</dbReference>
<comment type="subunit">
    <text evidence="3">Homotetramer.</text>
</comment>
<dbReference type="Pfam" id="PF01979">
    <property type="entry name" value="Amidohydro_1"/>
    <property type="match status" value="1"/>
</dbReference>
<dbReference type="EMBL" id="SZUV01000004">
    <property type="protein sequence ID" value="TQN49487.1"/>
    <property type="molecule type" value="Genomic_DNA"/>
</dbReference>
<dbReference type="GO" id="GO:0055086">
    <property type="term" value="P:nucleobase-containing small molecule metabolic process"/>
    <property type="evidence" value="ECO:0007669"/>
    <property type="project" value="UniProtKB-ARBA"/>
</dbReference>
<accession>A0A543PZH8</accession>
<dbReference type="CDD" id="cd01314">
    <property type="entry name" value="D-HYD"/>
    <property type="match status" value="1"/>
</dbReference>
<evidence type="ECO:0000256" key="2">
    <source>
        <dbReference type="ARBA" id="ARBA00008829"/>
    </source>
</evidence>
<protein>
    <recommendedName>
        <fullName evidence="10">D-hydantoinase/dihydropyrimidinase</fullName>
        <ecNumber evidence="8">3.5.2.2</ecNumber>
    </recommendedName>
</protein>
<dbReference type="Gene3D" id="3.20.20.140">
    <property type="entry name" value="Metal-dependent hydrolases"/>
    <property type="match status" value="1"/>
</dbReference>
<evidence type="ECO:0000313" key="14">
    <source>
        <dbReference type="EMBL" id="TQN49487.1"/>
    </source>
</evidence>
<reference evidence="14 15" key="1">
    <citation type="submission" date="2019-03" db="EMBL/GenBank/DDBJ databases">
        <title>New insights into Acidothiobacillus thiooxidans sulfur metabolism through coupled gene expression, solution geochemistry, microscopy and spectroscopy analyses.</title>
        <authorList>
            <person name="Camacho D."/>
            <person name="Frazao R."/>
            <person name="Fouillen A."/>
            <person name="Nanci A."/>
            <person name="Lang B.F."/>
            <person name="Apte S.C."/>
            <person name="Baron C."/>
            <person name="Warren L.A."/>
        </authorList>
    </citation>
    <scope>NUCLEOTIDE SEQUENCE [LARGE SCALE GENOMIC DNA]</scope>
    <source>
        <strain evidence="14 15">ATCC 19377</strain>
    </source>
</reference>
<evidence type="ECO:0000259" key="13">
    <source>
        <dbReference type="Pfam" id="PF01979"/>
    </source>
</evidence>
<evidence type="ECO:0000256" key="1">
    <source>
        <dbReference type="ARBA" id="ARBA00001947"/>
    </source>
</evidence>
<comment type="catalytic activity">
    <reaction evidence="7">
        <text>5,6-dihydrouracil + H2O = 3-(carbamoylamino)propanoate + H(+)</text>
        <dbReference type="Rhea" id="RHEA:16121"/>
        <dbReference type="ChEBI" id="CHEBI:11892"/>
        <dbReference type="ChEBI" id="CHEBI:15377"/>
        <dbReference type="ChEBI" id="CHEBI:15378"/>
        <dbReference type="ChEBI" id="CHEBI:15901"/>
        <dbReference type="EC" id="3.5.2.2"/>
    </reaction>
</comment>
<dbReference type="NCBIfam" id="TIGR02033">
    <property type="entry name" value="D-hydantoinase"/>
    <property type="match status" value="1"/>
</dbReference>
<dbReference type="InterPro" id="IPR006680">
    <property type="entry name" value="Amidohydro-rel"/>
</dbReference>
<dbReference type="Gene3D" id="2.30.40.10">
    <property type="entry name" value="Urease, subunit C, domain 1"/>
    <property type="match status" value="1"/>
</dbReference>
<evidence type="ECO:0000256" key="12">
    <source>
        <dbReference type="SAM" id="MobiDB-lite"/>
    </source>
</evidence>
<dbReference type="GO" id="GO:0072527">
    <property type="term" value="P:pyrimidine-containing compound metabolic process"/>
    <property type="evidence" value="ECO:0007669"/>
    <property type="project" value="UniProtKB-ARBA"/>
</dbReference>